<dbReference type="AlphaFoldDB" id="Q1QXC8"/>
<feature type="compositionally biased region" description="Basic and acidic residues" evidence="5">
    <location>
        <begin position="588"/>
        <end position="597"/>
    </location>
</feature>
<dbReference type="InterPro" id="IPR051012">
    <property type="entry name" value="CellSynth/LPSAsmb/PSIAsmb"/>
</dbReference>
<dbReference type="Pfam" id="PF13432">
    <property type="entry name" value="TPR_16"/>
    <property type="match status" value="3"/>
</dbReference>
<evidence type="ECO:0000313" key="7">
    <source>
        <dbReference type="Proteomes" id="UP000000239"/>
    </source>
</evidence>
<feature type="compositionally biased region" description="Basic and acidic residues" evidence="5">
    <location>
        <begin position="610"/>
        <end position="619"/>
    </location>
</feature>
<keyword evidence="4" id="KW-0175">Coiled coil</keyword>
<proteinExistence type="predicted"/>
<evidence type="ECO:0000256" key="1">
    <source>
        <dbReference type="ARBA" id="ARBA00022737"/>
    </source>
</evidence>
<dbReference type="HOGENOM" id="CLU_007251_4_0_6"/>
<feature type="repeat" description="TPR" evidence="3">
    <location>
        <begin position="520"/>
        <end position="553"/>
    </location>
</feature>
<gene>
    <name evidence="6" type="ordered locus">Csal_1527</name>
</gene>
<evidence type="ECO:0000313" key="6">
    <source>
        <dbReference type="EMBL" id="ABE58880.1"/>
    </source>
</evidence>
<dbReference type="eggNOG" id="COG0457">
    <property type="taxonomic scope" value="Bacteria"/>
</dbReference>
<dbReference type="PANTHER" id="PTHR45586:SF1">
    <property type="entry name" value="LIPOPOLYSACCHARIDE ASSEMBLY PROTEIN B"/>
    <property type="match status" value="1"/>
</dbReference>
<accession>Q1QXC8</accession>
<keyword evidence="7" id="KW-1185">Reference proteome</keyword>
<feature type="region of interest" description="Disordered" evidence="5">
    <location>
        <begin position="580"/>
        <end position="619"/>
    </location>
</feature>
<dbReference type="SMART" id="SM00028">
    <property type="entry name" value="TPR"/>
    <property type="match status" value="5"/>
</dbReference>
<dbReference type="SUPFAM" id="SSF48452">
    <property type="entry name" value="TPR-like"/>
    <property type="match status" value="2"/>
</dbReference>
<dbReference type="KEGG" id="csa:Csal_1527"/>
<protein>
    <submittedName>
        <fullName evidence="6">Tetratricopeptide TPR_4</fullName>
    </submittedName>
</protein>
<keyword evidence="1" id="KW-0677">Repeat</keyword>
<reference evidence="6 7" key="1">
    <citation type="journal article" date="2011" name="Stand. Genomic Sci.">
        <title>Complete genome sequence of the halophilic and highly halotolerant Chromohalobacter salexigens type strain (1H11(T)).</title>
        <authorList>
            <person name="Copeland A."/>
            <person name="O'Connor K."/>
            <person name="Lucas S."/>
            <person name="Lapidus A."/>
            <person name="Berry K.W."/>
            <person name="Detter J.C."/>
            <person name="Del Rio T.G."/>
            <person name="Hammon N."/>
            <person name="Dalin E."/>
            <person name="Tice H."/>
            <person name="Pitluck S."/>
            <person name="Bruce D."/>
            <person name="Goodwin L."/>
            <person name="Han C."/>
            <person name="Tapia R."/>
            <person name="Saunders E."/>
            <person name="Schmutz J."/>
            <person name="Brettin T."/>
            <person name="Larimer F."/>
            <person name="Land M."/>
            <person name="Hauser L."/>
            <person name="Vargas C."/>
            <person name="Nieto J.J."/>
            <person name="Kyrpides N.C."/>
            <person name="Ivanova N."/>
            <person name="Goker M."/>
            <person name="Klenk H.P."/>
            <person name="Csonka L.N."/>
            <person name="Woyke T."/>
        </authorList>
    </citation>
    <scope>NUCLEOTIDE SEQUENCE [LARGE SCALE GENOMIC DNA]</scope>
    <source>
        <strain evidence="7">ATCC BAA-138 / DSM 3043 / CIP 106854 / NCIMB 13768 / 1H11</strain>
    </source>
</reference>
<evidence type="ECO:0000256" key="4">
    <source>
        <dbReference type="SAM" id="Coils"/>
    </source>
</evidence>
<dbReference type="InterPro" id="IPR011990">
    <property type="entry name" value="TPR-like_helical_dom_sf"/>
</dbReference>
<sequence length="619" mass="68157">MSRAAGFPAEALCPAWPSRYADAFRCKLEDGMRTRLTLATTLALLLTGCQHAATTPGAIPLEDPMENAPPVARGFDAEGLSTLLLAEIAGQRGDYRRAARGYLEVNERYGSVALAERATLAARYANDSALLEQAALRWQRLADDATTPHYVLASLAVQRGDWETALAQRLRIAAREPDAELAALAELAIEDDADLAPLMADLHDFIDEHPDHLDAQLATAQLEAAQGDIQTADARLARLSDNADAPADVWLTRSTIALHRGALSDARRYASQGLRQFPDDSRLRLTLVQARLADGEIAAAHDDVERLLARHDDTASLRLALAQMYLDAAQPDGARRLLLPLLDRDDTPPAAYLMLGSIAERAGETDNALLYYRQVPSGDGFIEARAQAARMLVADDRPQDASAFLRIERLRHPDQRVPLLRLELDVLDAQGQQERADRLLDEAIAKTPDATELRFQRAMRAYRQGDLQAMEADLRAIIEREPDNAEALNALGYTLSNDMGRHRDALPLIEKAHRLEPDSPAILDSLGWVYFHLGRAADALPYLREAYRGQPDQEIAAHLAEVLAATGQRDDARDLIEEAQRRFSPHPLIDELLRRQPELAPDDTAPDAADSPHDKEADS</sequence>
<evidence type="ECO:0000256" key="5">
    <source>
        <dbReference type="SAM" id="MobiDB-lite"/>
    </source>
</evidence>
<dbReference type="STRING" id="290398.Csal_1527"/>
<dbReference type="EMBL" id="CP000285">
    <property type="protein sequence ID" value="ABE58880.1"/>
    <property type="molecule type" value="Genomic_DNA"/>
</dbReference>
<keyword evidence="2 3" id="KW-0802">TPR repeat</keyword>
<dbReference type="Proteomes" id="UP000000239">
    <property type="component" value="Chromosome"/>
</dbReference>
<organism evidence="6 7">
    <name type="scientific">Chromohalobacter israelensis (strain ATCC BAA-138 / DSM 3043 / CIP 106854 / NCIMB 13768 / 1H11)</name>
    <name type="common">Chromohalobacter salexigens</name>
    <dbReference type="NCBI Taxonomy" id="290398"/>
    <lineage>
        <taxon>Bacteria</taxon>
        <taxon>Pseudomonadati</taxon>
        <taxon>Pseudomonadota</taxon>
        <taxon>Gammaproteobacteria</taxon>
        <taxon>Oceanospirillales</taxon>
        <taxon>Halomonadaceae</taxon>
        <taxon>Chromohalobacter</taxon>
    </lineage>
</organism>
<evidence type="ECO:0000256" key="2">
    <source>
        <dbReference type="ARBA" id="ARBA00022803"/>
    </source>
</evidence>
<dbReference type="InterPro" id="IPR019734">
    <property type="entry name" value="TPR_rpt"/>
</dbReference>
<dbReference type="PANTHER" id="PTHR45586">
    <property type="entry name" value="TPR REPEAT-CONTAINING PROTEIN PA4667"/>
    <property type="match status" value="1"/>
</dbReference>
<dbReference type="PROSITE" id="PS50005">
    <property type="entry name" value="TPR"/>
    <property type="match status" value="1"/>
</dbReference>
<feature type="coiled-coil region" evidence="4">
    <location>
        <begin position="215"/>
        <end position="242"/>
    </location>
</feature>
<dbReference type="Gene3D" id="1.25.40.10">
    <property type="entry name" value="Tetratricopeptide repeat domain"/>
    <property type="match status" value="2"/>
</dbReference>
<dbReference type="eggNOG" id="COG3071">
    <property type="taxonomic scope" value="Bacteria"/>
</dbReference>
<evidence type="ECO:0000256" key="3">
    <source>
        <dbReference type="PROSITE-ProRule" id="PRU00339"/>
    </source>
</evidence>
<name>Q1QXC8_CHRI1</name>